<feature type="coiled-coil region" evidence="1">
    <location>
        <begin position="857"/>
        <end position="986"/>
    </location>
</feature>
<evidence type="ECO:0000256" key="1">
    <source>
        <dbReference type="SAM" id="Coils"/>
    </source>
</evidence>
<feature type="coiled-coil region" evidence="1">
    <location>
        <begin position="1057"/>
        <end position="1126"/>
    </location>
</feature>
<feature type="coiled-coil region" evidence="1">
    <location>
        <begin position="1156"/>
        <end position="1274"/>
    </location>
</feature>
<feature type="region of interest" description="Disordered" evidence="2">
    <location>
        <begin position="1770"/>
        <end position="1810"/>
    </location>
</feature>
<feature type="coiled-coil region" evidence="1">
    <location>
        <begin position="154"/>
        <end position="198"/>
    </location>
</feature>
<dbReference type="Proteomes" id="UP001286313">
    <property type="component" value="Unassembled WGS sequence"/>
</dbReference>
<comment type="caution">
    <text evidence="3">The sequence shown here is derived from an EMBL/GenBank/DDBJ whole genome shotgun (WGS) entry which is preliminary data.</text>
</comment>
<proteinExistence type="predicted"/>
<feature type="coiled-coil region" evidence="1">
    <location>
        <begin position="408"/>
        <end position="712"/>
    </location>
</feature>
<sequence length="2918" mass="333815">MWWGGGEGEPEGAATPQAPPETEPAAGNSEVAVVKQELGDLQDQFDQQQALIGQLKDMLKSKDSALSTREKEVEDYTARLAKLKPRLGRTSTGTKKPKGPPEKVEPMSLSEEVLGEEAAGALPVKVEETRMKPVEEKKLSSSESGSRAKILLLRKQLEENRLKFELQRKEDAEKRATMEEMKERIERLRTEVEQRDTVIESLQEGASPVSDESMTKKLYQQIVYKDNTIFGLTQKIERLEGAIQEQHERLSEKDKVIEARTEAVSLIAKAQDEKSLKTLEELEEVREQMKNMQKDFIAKEQEFLSEKESVMRELKEKSKKVSQLEENTRRLENLRFELSTRNAELQEKIVTLQSDVKSLRRQSEHDRTLTEEKDTVIQDLKHKLVKAEAHGFKKLKALEKQLKTIKGNGNAGEQILQLQNFIAELEEEKGNLQLKLVDFDDLKVANEKLMALRNKLEDQIKQLNNDLDSQLSAITLLETEKIKLVEGTNERENRIFDLEAELNVARSALEEATQAKVTLDLKLCEVEEQRDLAEKSKLELESQLDESKALPMEQLMAEKGTLEEALQSMEKERDDWEGKYQEQISTVKECEEKTNNAIKEMEVKAKECKRLINILTDKENSITTMSIKLDRHDAVVADIQSKLDQALAETEKKNRECEDVNRRLIEDSDKLSESLKSIEELKSQLTQKSSELQSRETELATANETMQTLNRNVNERNISIQNLVGEVTTLQDKVCVKERSIDEHINRLEQLESEVRKQDARMKDLECLCEQKEDQIGEKNAQTEKLKHQLDNTSKKLETMKSSLESELSVLSTMLSDAQNQITALNEYVEVKDKEIKNNQIIISKYEHEVCEKNQLLDVIQNEQKLLQEKVSNMEATLLEKERSLSMVQSELEEKLMVIESQNTRQATLEQRIQVTEEEKQTLAENKSRLEEEVSEVKSLMYQKDESLVNMNSEMVSKSHELSQDIEQLRHTLEEKQQEIFTLEASVGSLTSEIESKTRDGEKWQTEALEKTEQLATVTDQLNSVWEQVQEREVLVGKLQQEIGQQQQQLTYTQEELSQTHLQLQEVRELLSQKENRVSEIDLQLNDVQNQLTQTKETLDRTQAELNDAQNRLQETSVQSHCLTEQFEQQLHSKASSIEVMEKQLSEQKESSTKGMESVVEELKLLKSDVERLEVELRSSREYAENLEIGSSKVQEWASQLESELELVKGNNNAVTTELTTVKESLGSKEQRIEELQVALSQEQDSKKSLQDALNEAMSSQQQQQQRLESLQTELCHAHSLQQQSESEVANISLSQQQTISQLEGEILTARQDQESLQATLDDHINQLQNKIQCVSELSHQIDTLRSQITVKDEEIKVLHGSVLEEQNAKSSVEESLREALKLKEQLEIQLSALQSHTPDSVRDIGCESTQIQSIKEELATAQDQIQFLEEECDTLRTDSNTVKQQLQEARQTITQLQTSLATQTQGPVSSTPTWDEWGEVDLGTPEAQEMPQPESSLLTSLQKSLVDKDEMLMMIQDQLKDALQQINTLNEERKVLEQKQKSTESNYGQQKQQWEQDNEAMWSKVEELNILQATLGEERIKISELESQLYEKQKEIEMLQEQINNSNTSSSQPLIPAAGTISVDQTTTTYSSADQQQQDIGSQSATILEEQWTQVSASDSFVQSTPGTGDQDPISWFDQPAQQIEEPIQEEVAQQVSSVQQETTEEEVQAADAGNIEDLKYKLSWYEEQWGTWTGHYTQLQTSYQESQQQVEYLTQEVAQLTQQVAESTLTQSQTPDTEACQTTAEPDTQGTTTADIDVQKDTPPETIPNESKLKQQELEILDLQKTLEETQAMCQQLKENNDNIQQDASKINELERQLEVLTSSSADSSRLIEAETEVNRLRGFETQVYELQSQVQTLQYQCTAMQNKLAEAETERSRLHEVEVLYGELQSCIQESETKREGSNSRVQELELMVQSAESEISRLRNELDALNQASREVETDRERLETDAEGLGVEMSKLDNEVLRLQGQVKAYKQELERLQEECELCRNEKLQAQKEGDSLRTENLRLLSEKEKCQSDFEFCKVEAARLERENQALESELQGLRGQMQRYERENNQLRSELEVMEGEHGRLRGDYEILEGDNNRARSEYDALSQAVQVTEAEKESLESEIQRITAQNMTQSTETNRLRDEIQRLTEVKTSAESEIARLRTEIERFRLLDSQYSELEGKYSELQAQVASIDTDPSSKAVSETESYSLLEEVDWGAEGKIEDEHLRKSSSSEAKYLEEIDVLKNKLIALEKEKNVLYDEVQSAKMKSGKLLQKLKLTQNKNDALTKEVQKLKAKAGGFSDLDQALEEEWKAQVTRAEQERDELKQKMDEMESEKERLVNQVDVLTAAQEQYLDMKEGQDHTTKLLSARNKELESQVQALEWRLSELEEERNQPQHQDNTFTQDKTQLQEERVGSEVTTAASSSSSSDVSALREQISSLHVEVKALKLKNEKLQELVGDLEERIESIMADNTSFQSTIERLNEAKTKAEADVIKYKTAYIELDSDHTELKKEKDRANEELRQVTYTHDSLEAAYNSMFSEYNDLRDICDSHKHDIGIIKGERDRLVGEVDSLKKQLEALQEEEEEETIRALQEECFSLREQNNLLHEEGTALEVQAEDFKQKAARVSNVLEQNLEMQKLLRDELVKKSEEINFNNTTIEGQERQLAYLKAEIAAMKTKLTQYDQAEETSVERIEDLQNQVEQLQELNNQLQLQVETAESSLARLAGGSGSEVEGERRIPDLSTATTELEAALASLHLRDLRCQQLSLEITKLLEERDALQLKLSASLRQTQELSRELSLSHQLPAPVSPAPSLDQKLAELRELNDSLEQAALTSLQTCRLYTYSRSSRNFIHSDRLDHGQEHTPSNARVILGREWVQCKVFISVLNGWT</sequence>
<feature type="coiled-coil region" evidence="1">
    <location>
        <begin position="1370"/>
        <end position="1460"/>
    </location>
</feature>
<dbReference type="PANTHER" id="PTHR23159:SF31">
    <property type="entry name" value="CENTROSOME-ASSOCIATED PROTEIN CEP250 ISOFORM X1"/>
    <property type="match status" value="1"/>
</dbReference>
<feature type="coiled-coil region" evidence="1">
    <location>
        <begin position="236"/>
        <end position="362"/>
    </location>
</feature>
<feature type="coiled-coil region" evidence="1">
    <location>
        <begin position="1738"/>
        <end position="1765"/>
    </location>
</feature>
<organism evidence="3 4">
    <name type="scientific">Petrolisthes cinctipes</name>
    <name type="common">Flat porcelain crab</name>
    <dbReference type="NCBI Taxonomy" id="88211"/>
    <lineage>
        <taxon>Eukaryota</taxon>
        <taxon>Metazoa</taxon>
        <taxon>Ecdysozoa</taxon>
        <taxon>Arthropoda</taxon>
        <taxon>Crustacea</taxon>
        <taxon>Multicrustacea</taxon>
        <taxon>Malacostraca</taxon>
        <taxon>Eumalacostraca</taxon>
        <taxon>Eucarida</taxon>
        <taxon>Decapoda</taxon>
        <taxon>Pleocyemata</taxon>
        <taxon>Anomura</taxon>
        <taxon>Galatheoidea</taxon>
        <taxon>Porcellanidae</taxon>
        <taxon>Petrolisthes</taxon>
    </lineage>
</organism>
<gene>
    <name evidence="3" type="ORF">Pcinc_038050</name>
</gene>
<dbReference type="PANTHER" id="PTHR23159">
    <property type="entry name" value="CENTROSOMAL PROTEIN 2"/>
    <property type="match status" value="1"/>
</dbReference>
<feature type="region of interest" description="Disordered" evidence="2">
    <location>
        <begin position="2416"/>
        <end position="2459"/>
    </location>
</feature>
<evidence type="ECO:0000256" key="2">
    <source>
        <dbReference type="SAM" id="MobiDB-lite"/>
    </source>
</evidence>
<feature type="region of interest" description="Disordered" evidence="2">
    <location>
        <begin position="79"/>
        <end position="142"/>
    </location>
</feature>
<keyword evidence="1" id="KW-0175">Coiled coil</keyword>
<feature type="compositionally biased region" description="Polar residues" evidence="2">
    <location>
        <begin position="2423"/>
        <end position="2435"/>
    </location>
</feature>
<feature type="coiled-coil region" evidence="1">
    <location>
        <begin position="1513"/>
        <end position="1610"/>
    </location>
</feature>
<feature type="region of interest" description="Disordered" evidence="2">
    <location>
        <begin position="1"/>
        <end position="29"/>
    </location>
</feature>
<feature type="coiled-coil region" evidence="1">
    <location>
        <begin position="741"/>
        <end position="821"/>
    </location>
</feature>
<protein>
    <submittedName>
        <fullName evidence="3">Uncharacterized protein</fullName>
    </submittedName>
</protein>
<feature type="compositionally biased region" description="Polar residues" evidence="2">
    <location>
        <begin position="1770"/>
        <end position="1796"/>
    </location>
</feature>
<evidence type="ECO:0000313" key="3">
    <source>
        <dbReference type="EMBL" id="KAK3855554.1"/>
    </source>
</evidence>
<dbReference type="SUPFAM" id="SSF57997">
    <property type="entry name" value="Tropomyosin"/>
    <property type="match status" value="1"/>
</dbReference>
<evidence type="ECO:0000313" key="4">
    <source>
        <dbReference type="Proteomes" id="UP001286313"/>
    </source>
</evidence>
<feature type="coiled-coil region" evidence="1">
    <location>
        <begin position="2591"/>
        <end position="2637"/>
    </location>
</feature>
<feature type="coiled-coil region" evidence="1">
    <location>
        <begin position="1897"/>
        <end position="2224"/>
    </location>
</feature>
<dbReference type="EMBL" id="JAWQEG010006171">
    <property type="protein sequence ID" value="KAK3855554.1"/>
    <property type="molecule type" value="Genomic_DNA"/>
</dbReference>
<dbReference type="Gene3D" id="1.10.287.1490">
    <property type="match status" value="4"/>
</dbReference>
<accession>A0AAE1EKR8</accession>
<keyword evidence="4" id="KW-1185">Reference proteome</keyword>
<name>A0AAE1EKR8_PETCI</name>
<feature type="compositionally biased region" description="Basic and acidic residues" evidence="2">
    <location>
        <begin position="125"/>
        <end position="140"/>
    </location>
</feature>
<reference evidence="3" key="1">
    <citation type="submission" date="2023-10" db="EMBL/GenBank/DDBJ databases">
        <title>Genome assemblies of two species of porcelain crab, Petrolisthes cinctipes and Petrolisthes manimaculis (Anomura: Porcellanidae).</title>
        <authorList>
            <person name="Angst P."/>
        </authorList>
    </citation>
    <scope>NUCLEOTIDE SEQUENCE</scope>
    <source>
        <strain evidence="3">PB745_01</strain>
        <tissue evidence="3">Gill</tissue>
    </source>
</reference>
<feature type="coiled-coil region" evidence="1">
    <location>
        <begin position="2791"/>
        <end position="2862"/>
    </location>
</feature>
<feature type="compositionally biased region" description="Low complexity" evidence="2">
    <location>
        <begin position="106"/>
        <end position="122"/>
    </location>
</feature>
<feature type="compositionally biased region" description="Low complexity" evidence="2">
    <location>
        <begin position="2444"/>
        <end position="2459"/>
    </location>
</feature>
<feature type="coiled-coil region" evidence="1">
    <location>
        <begin position="2687"/>
        <end position="2749"/>
    </location>
</feature>
<feature type="coiled-coil region" evidence="1">
    <location>
        <begin position="1815"/>
        <end position="1866"/>
    </location>
</feature>